<proteinExistence type="predicted"/>
<dbReference type="EMBL" id="CM026425">
    <property type="protein sequence ID" value="KAG0576681.1"/>
    <property type="molecule type" value="Genomic_DNA"/>
</dbReference>
<reference evidence="2" key="1">
    <citation type="submission" date="2020-06" db="EMBL/GenBank/DDBJ databases">
        <title>WGS assembly of Ceratodon purpureus strain R40.</title>
        <authorList>
            <person name="Carey S.B."/>
            <person name="Jenkins J."/>
            <person name="Shu S."/>
            <person name="Lovell J.T."/>
            <person name="Sreedasyam A."/>
            <person name="Maumus F."/>
            <person name="Tiley G.P."/>
            <person name="Fernandez-Pozo N."/>
            <person name="Barry K."/>
            <person name="Chen C."/>
            <person name="Wang M."/>
            <person name="Lipzen A."/>
            <person name="Daum C."/>
            <person name="Saski C.A."/>
            <person name="Payton A.C."/>
            <person name="Mcbreen J.C."/>
            <person name="Conrad R.E."/>
            <person name="Kollar L.M."/>
            <person name="Olsson S."/>
            <person name="Huttunen S."/>
            <person name="Landis J.B."/>
            <person name="Wickett N.J."/>
            <person name="Johnson M.G."/>
            <person name="Rensing S.A."/>
            <person name="Grimwood J."/>
            <person name="Schmutz J."/>
            <person name="Mcdaniel S.F."/>
        </authorList>
    </citation>
    <scope>NUCLEOTIDE SEQUENCE</scope>
    <source>
        <strain evidence="2">R40</strain>
    </source>
</reference>
<evidence type="ECO:0000256" key="1">
    <source>
        <dbReference type="SAM" id="MobiDB-lite"/>
    </source>
</evidence>
<feature type="region of interest" description="Disordered" evidence="1">
    <location>
        <begin position="155"/>
        <end position="178"/>
    </location>
</feature>
<comment type="caution">
    <text evidence="2">The sequence shown here is derived from an EMBL/GenBank/DDBJ whole genome shotgun (WGS) entry which is preliminary data.</text>
</comment>
<evidence type="ECO:0000313" key="3">
    <source>
        <dbReference type="Proteomes" id="UP000822688"/>
    </source>
</evidence>
<evidence type="ECO:0000313" key="2">
    <source>
        <dbReference type="EMBL" id="KAG0576681.1"/>
    </source>
</evidence>
<keyword evidence="3" id="KW-1185">Reference proteome</keyword>
<organism evidence="2 3">
    <name type="scientific">Ceratodon purpureus</name>
    <name type="common">Fire moss</name>
    <name type="synonym">Dicranum purpureum</name>
    <dbReference type="NCBI Taxonomy" id="3225"/>
    <lineage>
        <taxon>Eukaryota</taxon>
        <taxon>Viridiplantae</taxon>
        <taxon>Streptophyta</taxon>
        <taxon>Embryophyta</taxon>
        <taxon>Bryophyta</taxon>
        <taxon>Bryophytina</taxon>
        <taxon>Bryopsida</taxon>
        <taxon>Dicranidae</taxon>
        <taxon>Pseudoditrichales</taxon>
        <taxon>Ditrichaceae</taxon>
        <taxon>Ceratodon</taxon>
    </lineage>
</organism>
<feature type="region of interest" description="Disordered" evidence="1">
    <location>
        <begin position="298"/>
        <end position="323"/>
    </location>
</feature>
<protein>
    <submittedName>
        <fullName evidence="2">Uncharacterized protein</fullName>
    </submittedName>
</protein>
<gene>
    <name evidence="2" type="ORF">KC19_5G099200</name>
</gene>
<name>A0A8T0I1I2_CERPU</name>
<dbReference type="AlphaFoldDB" id="A0A8T0I1I2"/>
<sequence length="323" mass="36311">MHYSTSGCSIECVWERFSGHLRERISGMALRARSRAPQDENAVILPHLSGKMQLQNNSSMSMMGKGIGLQQQAGNSERKTLSNITNTMKPTGAAMRPSLNLSDAENSSAKSLQSTVKKALSARVPLRNITNENAVVNPSPGNAPAKDLKQMHIKPKAAGPKMEASKSEQQKPWSKYNKPLADPELEKLVQEWAEEGIEFPAGKSGDDLEVLRREQADREIEERVAAIRNFRMPLPSFVRHNDDSMEMKNVLEMDPYEDQFIRSNDPEVPFPEMDWSKPTGLDDFLVYSCLEEDLPDVPDNWTLVKSPPSQKPKQRKPAARTWR</sequence>
<dbReference type="Proteomes" id="UP000822688">
    <property type="component" value="Chromosome 5"/>
</dbReference>
<accession>A0A8T0I1I2</accession>
<feature type="compositionally biased region" description="Basic residues" evidence="1">
    <location>
        <begin position="312"/>
        <end position="323"/>
    </location>
</feature>